<dbReference type="CDD" id="cd18552">
    <property type="entry name" value="ABC_6TM_MsbA_like"/>
    <property type="match status" value="1"/>
</dbReference>
<evidence type="ECO:0000256" key="10">
    <source>
        <dbReference type="SAM" id="Phobius"/>
    </source>
</evidence>
<dbReference type="SUPFAM" id="SSF52540">
    <property type="entry name" value="P-loop containing nucleoside triphosphate hydrolases"/>
    <property type="match status" value="1"/>
</dbReference>
<evidence type="ECO:0000256" key="7">
    <source>
        <dbReference type="ARBA" id="ARBA00022989"/>
    </source>
</evidence>
<feature type="transmembrane region" description="Helical" evidence="10">
    <location>
        <begin position="139"/>
        <end position="162"/>
    </location>
</feature>
<dbReference type="PANTHER" id="PTHR43394">
    <property type="entry name" value="ATP-DEPENDENT PERMEASE MDL1, MITOCHONDRIAL"/>
    <property type="match status" value="1"/>
</dbReference>
<dbReference type="Proteomes" id="UP000051587">
    <property type="component" value="Unassembled WGS sequence"/>
</dbReference>
<sequence>MTAAAGVKSRQLLAWLWRKYLHKHLWLLLAALVFMALEGSTLGALSWMMRPMFDQVFIAGDHAALWWVGAAIMAIFVTRAVASVGQKALLALISQRSAADMRIEMLDHLMRLDGGFHQSHPPGFLIQRVQADVEAVGQVWNAVITGAGRDLIALIILMGVAISVDWQWTLVACIGTPILVLPAQFVQGFVRSRAREARDLGAKLAIRLDEVFHGIVPVKLNRLESYQSNRYRALTEELVRADVKAKLGAAAIPGLIDVMAGLGFLGVLVFGGAEIISGDKTIGQFMSFFTAIGFAFEPLRRLGAVTGIWQNAAAAIERIKELLDEKPKLTSPARPVPAPAGMPEIRLTGVELSYGDTKVLNGATLTAPAGKTTALVGASGAGKSTIFNILTRLVDPQGGTVEIGGVAANAMSLADLRGLYSVVSQDAALFDETLKENILLGRGDVSDDQLNTVLQAAHVSDFLPKLADGLQSPAGPRGSNLSGGQRQRIAIARALLRDTPVLLLDEATSALDAQSEKVVQDALDKLSKGRTTLVIAHRLSTVRNADKIVVMDKGRVVDEGSHDELLARGGIYADLYRLQFKTEGPTADMIAQGHAGQRRKDSAKGSKGSAPRDDTSLLSRISRRWFGR</sequence>
<keyword evidence="4 10" id="KW-0812">Transmembrane</keyword>
<feature type="transmembrane region" description="Helical" evidence="10">
    <location>
        <begin position="168"/>
        <end position="190"/>
    </location>
</feature>
<dbReference type="PROSITE" id="PS00211">
    <property type="entry name" value="ABC_TRANSPORTER_1"/>
    <property type="match status" value="1"/>
</dbReference>
<dbReference type="PROSITE" id="PS50893">
    <property type="entry name" value="ABC_TRANSPORTER_2"/>
    <property type="match status" value="1"/>
</dbReference>
<dbReference type="GO" id="GO:0016887">
    <property type="term" value="F:ATP hydrolysis activity"/>
    <property type="evidence" value="ECO:0007669"/>
    <property type="project" value="InterPro"/>
</dbReference>
<dbReference type="Pfam" id="PF00005">
    <property type="entry name" value="ABC_tran"/>
    <property type="match status" value="1"/>
</dbReference>
<dbReference type="GO" id="GO:0005886">
    <property type="term" value="C:plasma membrane"/>
    <property type="evidence" value="ECO:0007669"/>
    <property type="project" value="UniProtKB-SubCell"/>
</dbReference>
<evidence type="ECO:0000313" key="13">
    <source>
        <dbReference type="EMBL" id="CUH63745.1"/>
    </source>
</evidence>
<feature type="domain" description="ABC transmembrane type-1" evidence="12">
    <location>
        <begin position="29"/>
        <end position="311"/>
    </location>
</feature>
<feature type="domain" description="ABC transporter" evidence="11">
    <location>
        <begin position="345"/>
        <end position="578"/>
    </location>
</feature>
<feature type="transmembrane region" description="Helical" evidence="10">
    <location>
        <begin position="64"/>
        <end position="82"/>
    </location>
</feature>
<evidence type="ECO:0000313" key="14">
    <source>
        <dbReference type="Proteomes" id="UP000051587"/>
    </source>
</evidence>
<dbReference type="InterPro" id="IPR027417">
    <property type="entry name" value="P-loop_NTPase"/>
</dbReference>
<dbReference type="InterPro" id="IPR036640">
    <property type="entry name" value="ABC1_TM_sf"/>
</dbReference>
<keyword evidence="14" id="KW-1185">Reference proteome</keyword>
<dbReference type="EC" id="3.6.3.-" evidence="13"/>
<keyword evidence="8 10" id="KW-0472">Membrane</keyword>
<dbReference type="STRING" id="53501.SAMN04488043_11288"/>
<evidence type="ECO:0000259" key="11">
    <source>
        <dbReference type="PROSITE" id="PS50893"/>
    </source>
</evidence>
<accession>A0A0P1FNK0</accession>
<dbReference type="GO" id="GO:0005524">
    <property type="term" value="F:ATP binding"/>
    <property type="evidence" value="ECO:0007669"/>
    <property type="project" value="UniProtKB-KW"/>
</dbReference>
<dbReference type="InterPro" id="IPR017871">
    <property type="entry name" value="ABC_transporter-like_CS"/>
</dbReference>
<evidence type="ECO:0000256" key="4">
    <source>
        <dbReference type="ARBA" id="ARBA00022692"/>
    </source>
</evidence>
<reference evidence="13 14" key="1">
    <citation type="submission" date="2015-09" db="EMBL/GenBank/DDBJ databases">
        <authorList>
            <consortium name="Swine Surveillance"/>
        </authorList>
    </citation>
    <scope>NUCLEOTIDE SEQUENCE [LARGE SCALE GENOMIC DNA]</scope>
    <source>
        <strain evidence="13 14">CECT 4357</strain>
    </source>
</reference>
<feature type="transmembrane region" description="Helical" evidence="10">
    <location>
        <begin position="25"/>
        <end position="49"/>
    </location>
</feature>
<feature type="compositionally biased region" description="Basic and acidic residues" evidence="9">
    <location>
        <begin position="598"/>
        <end position="615"/>
    </location>
</feature>
<dbReference type="SMART" id="SM00382">
    <property type="entry name" value="AAA"/>
    <property type="match status" value="1"/>
</dbReference>
<feature type="transmembrane region" description="Helical" evidence="10">
    <location>
        <begin position="247"/>
        <end position="270"/>
    </location>
</feature>
<keyword evidence="7 10" id="KW-1133">Transmembrane helix</keyword>
<feature type="region of interest" description="Disordered" evidence="9">
    <location>
        <begin position="590"/>
        <end position="616"/>
    </location>
</feature>
<keyword evidence="13" id="KW-0378">Hydrolase</keyword>
<dbReference type="GO" id="GO:0015421">
    <property type="term" value="F:ABC-type oligopeptide transporter activity"/>
    <property type="evidence" value="ECO:0007669"/>
    <property type="project" value="TreeGrafter"/>
</dbReference>
<keyword evidence="3" id="KW-1003">Cell membrane</keyword>
<evidence type="ECO:0000256" key="5">
    <source>
        <dbReference type="ARBA" id="ARBA00022741"/>
    </source>
</evidence>
<keyword evidence="6 13" id="KW-0067">ATP-binding</keyword>
<dbReference type="InterPro" id="IPR039421">
    <property type="entry name" value="Type_1_exporter"/>
</dbReference>
<keyword evidence="5" id="KW-0547">Nucleotide-binding</keyword>
<dbReference type="Gene3D" id="3.40.50.300">
    <property type="entry name" value="P-loop containing nucleotide triphosphate hydrolases"/>
    <property type="match status" value="1"/>
</dbReference>
<evidence type="ECO:0000256" key="3">
    <source>
        <dbReference type="ARBA" id="ARBA00022475"/>
    </source>
</evidence>
<evidence type="ECO:0000256" key="2">
    <source>
        <dbReference type="ARBA" id="ARBA00022448"/>
    </source>
</evidence>
<keyword evidence="2" id="KW-0813">Transport</keyword>
<dbReference type="Gene3D" id="1.20.1560.10">
    <property type="entry name" value="ABC transporter type 1, transmembrane domain"/>
    <property type="match status" value="1"/>
</dbReference>
<name>A0A0P1FNK0_THAGE</name>
<proteinExistence type="predicted"/>
<dbReference type="AlphaFoldDB" id="A0A0P1FNK0"/>
<dbReference type="InterPro" id="IPR003439">
    <property type="entry name" value="ABC_transporter-like_ATP-bd"/>
</dbReference>
<evidence type="ECO:0000256" key="1">
    <source>
        <dbReference type="ARBA" id="ARBA00004651"/>
    </source>
</evidence>
<dbReference type="SUPFAM" id="SSF90123">
    <property type="entry name" value="ABC transporter transmembrane region"/>
    <property type="match status" value="1"/>
</dbReference>
<dbReference type="Pfam" id="PF00664">
    <property type="entry name" value="ABC_membrane"/>
    <property type="match status" value="1"/>
</dbReference>
<dbReference type="InterPro" id="IPR011527">
    <property type="entry name" value="ABC1_TM_dom"/>
</dbReference>
<evidence type="ECO:0000256" key="8">
    <source>
        <dbReference type="ARBA" id="ARBA00023136"/>
    </source>
</evidence>
<gene>
    <name evidence="13" type="primary">msbA</name>
    <name evidence="13" type="ORF">TG4357_00864</name>
</gene>
<dbReference type="EMBL" id="CYSA01000010">
    <property type="protein sequence ID" value="CUH63745.1"/>
    <property type="molecule type" value="Genomic_DNA"/>
</dbReference>
<organism evidence="13 14">
    <name type="scientific">Thalassovita gelatinovora</name>
    <name type="common">Thalassobius gelatinovorus</name>
    <dbReference type="NCBI Taxonomy" id="53501"/>
    <lineage>
        <taxon>Bacteria</taxon>
        <taxon>Pseudomonadati</taxon>
        <taxon>Pseudomonadota</taxon>
        <taxon>Alphaproteobacteria</taxon>
        <taxon>Rhodobacterales</taxon>
        <taxon>Roseobacteraceae</taxon>
        <taxon>Thalassovita</taxon>
    </lineage>
</organism>
<dbReference type="PROSITE" id="PS50929">
    <property type="entry name" value="ABC_TM1F"/>
    <property type="match status" value="1"/>
</dbReference>
<evidence type="ECO:0000259" key="12">
    <source>
        <dbReference type="PROSITE" id="PS50929"/>
    </source>
</evidence>
<dbReference type="RefSeq" id="WP_058261653.1">
    <property type="nucleotide sequence ID" value="NZ_CP051181.1"/>
</dbReference>
<dbReference type="PANTHER" id="PTHR43394:SF1">
    <property type="entry name" value="ATP-BINDING CASSETTE SUB-FAMILY B MEMBER 10, MITOCHONDRIAL"/>
    <property type="match status" value="1"/>
</dbReference>
<dbReference type="InterPro" id="IPR003593">
    <property type="entry name" value="AAA+_ATPase"/>
</dbReference>
<evidence type="ECO:0000256" key="9">
    <source>
        <dbReference type="SAM" id="MobiDB-lite"/>
    </source>
</evidence>
<protein>
    <submittedName>
        <fullName evidence="13">Lipid A export ATP-binding/permease protein MsbA</fullName>
        <ecNumber evidence="13">3.6.3.-</ecNumber>
    </submittedName>
</protein>
<dbReference type="FunFam" id="3.40.50.300:FF:000221">
    <property type="entry name" value="Multidrug ABC transporter ATP-binding protein"/>
    <property type="match status" value="1"/>
</dbReference>
<comment type="subcellular location">
    <subcellularLocation>
        <location evidence="1">Cell membrane</location>
        <topology evidence="1">Multi-pass membrane protein</topology>
    </subcellularLocation>
</comment>
<evidence type="ECO:0000256" key="6">
    <source>
        <dbReference type="ARBA" id="ARBA00022840"/>
    </source>
</evidence>